<keyword evidence="2" id="KW-0472">Membrane</keyword>
<feature type="transmembrane region" description="Helical" evidence="2">
    <location>
        <begin position="725"/>
        <end position="743"/>
    </location>
</feature>
<dbReference type="Proteomes" id="UP001476950">
    <property type="component" value="Unassembled WGS sequence"/>
</dbReference>
<accession>A0ABV0KPQ5</accession>
<keyword evidence="2" id="KW-1133">Transmembrane helix</keyword>
<dbReference type="Pfam" id="PF26309">
    <property type="entry name" value="DUF8082"/>
    <property type="match status" value="1"/>
</dbReference>
<dbReference type="PROSITE" id="PS51278">
    <property type="entry name" value="GATASE_TYPE_2"/>
    <property type="match status" value="1"/>
</dbReference>
<keyword evidence="2" id="KW-0812">Transmembrane</keyword>
<evidence type="ECO:0000256" key="1">
    <source>
        <dbReference type="SAM" id="MobiDB-lite"/>
    </source>
</evidence>
<protein>
    <recommendedName>
        <fullName evidence="3">Glutamine amidotransferase type-2 domain-containing protein</fullName>
    </recommendedName>
</protein>
<evidence type="ECO:0000313" key="4">
    <source>
        <dbReference type="EMBL" id="MEP1061223.1"/>
    </source>
</evidence>
<dbReference type="EMBL" id="JAMPLM010000029">
    <property type="protein sequence ID" value="MEP1061223.1"/>
    <property type="molecule type" value="Genomic_DNA"/>
</dbReference>
<name>A0ABV0KPQ5_9CYAN</name>
<comment type="caution">
    <text evidence="4">The sequence shown here is derived from an EMBL/GenBank/DDBJ whole genome shotgun (WGS) entry which is preliminary data.</text>
</comment>
<dbReference type="RefSeq" id="WP_190450006.1">
    <property type="nucleotide sequence ID" value="NZ_JAMPLM010000029.1"/>
</dbReference>
<organism evidence="4 5">
    <name type="scientific">Stenomitos frigidus AS-A4</name>
    <dbReference type="NCBI Taxonomy" id="2933935"/>
    <lineage>
        <taxon>Bacteria</taxon>
        <taxon>Bacillati</taxon>
        <taxon>Cyanobacteriota</taxon>
        <taxon>Cyanophyceae</taxon>
        <taxon>Leptolyngbyales</taxon>
        <taxon>Leptolyngbyaceae</taxon>
        <taxon>Stenomitos</taxon>
    </lineage>
</organism>
<dbReference type="InterPro" id="IPR017932">
    <property type="entry name" value="GATase_2_dom"/>
</dbReference>
<gene>
    <name evidence="4" type="ORF">NDI38_22585</name>
</gene>
<keyword evidence="5" id="KW-1185">Reference proteome</keyword>
<feature type="region of interest" description="Disordered" evidence="1">
    <location>
        <begin position="1107"/>
        <end position="1130"/>
    </location>
</feature>
<sequence length="1130" mass="125176">MCGNFGFLGKRISEDNQELLPVRVVEVFKQMGRETEIRGEQAGGGLVLARNKNNQVIFVGKKILNQKRGNLTHALEAAFAPVRRKAVSKAKSKPLESVVTGAWHYRYGTSSPPAILETHWHEWMPARDAEVWQVEDGKWICRRKNVNHRITHNGDFDAWRIFGRSIDNTTLGLWLERVLHTPNSTNGDSPKIAGMMDLLITQGMWDASVRLAYQLAVAESVEAAFGGQEPAKAAPNTAPSQQALADWAEIFARIWQRHNEAKDSFTKDDFRYFETLVFREISKHIWFGQWSEETRLAFVRGAIEAFLHNDLYRATQLFMSQAEGSFGLVTVSTLSEENLVLGAQGQPMTIGFNLPENYMVYASETAAVHAVLVGMPDSYRLDLDQTAGEVALVGANNIAIYSITERRELLASELGKRWIPMQGNPYIQSPNAHAKDPVASDIRDIPQVLKAIETLWRNPSSFNCQSAEYLADLLIEKVKHFDEKREKLVKAGLGSELGQLQTVDFLITGIENSLWLGERFAQDLTTIFPLLNVKTLSANQVLRQLKHDSQSLQLGKDSIVLAISQSGQTFPTLQATAAFDKLHQQGVIGGLFILTGELNSLMGSAITQSYFLGAAFSRRIFINGSGRRTAEPATVTVAATQATLTEILLHLAKRIRQTFPDSSPFGMTLTQESLVTLETIKVDFLNRSLVSLTGTTTRGAAIKSPENKTLVRQGRKWSWHITEGPLVWGIHALYVLIVLGWLIPYGSILPVTQTILRGLLLATGLSSQLFLLELASPVLILVDIGVAIFGPWLWTLGLRCLQGRQPLARVGKRTLVIGDVPWVNQLLRAYVSKLFSLSCGIASLDVHGANPQDDMLHEFGHRITRGTLVFLGVPDGRRSQMQKNDQDAVVMTGKQADGVRNLGVGPDIVALGHNPAIAHKGFRQAIVLESKPNFLEETVPADQHAVIEELRESRFSSFERLLASYVLFWALAKRVASFPFLRYPHWKSQSRTRIATTAAPVSGISLMPNVQAPIQAASTETSRQQYLLSVAPDDPETTDATNQIGQLIDPILIERCQQELAYSIGPIAALIVEEVMTDAAPTSRNQLIDTLAQKIPDVLEARAFRRRLAPDSGSQRRERSLQARGSNSNP</sequence>
<evidence type="ECO:0000259" key="3">
    <source>
        <dbReference type="PROSITE" id="PS51278"/>
    </source>
</evidence>
<evidence type="ECO:0000313" key="5">
    <source>
        <dbReference type="Proteomes" id="UP001476950"/>
    </source>
</evidence>
<reference evidence="4 5" key="1">
    <citation type="submission" date="2022-04" db="EMBL/GenBank/DDBJ databases">
        <title>Positive selection, recombination, and allopatry shape intraspecific diversity of widespread and dominant cyanobacteria.</title>
        <authorList>
            <person name="Wei J."/>
            <person name="Shu W."/>
            <person name="Hu C."/>
        </authorList>
    </citation>
    <scope>NUCLEOTIDE SEQUENCE [LARGE SCALE GENOMIC DNA]</scope>
    <source>
        <strain evidence="4 5">AS-A4</strain>
    </source>
</reference>
<dbReference type="InterPro" id="IPR058395">
    <property type="entry name" value="DUF8082"/>
</dbReference>
<feature type="domain" description="Glutamine amidotransferase type-2" evidence="3">
    <location>
        <begin position="2"/>
        <end position="396"/>
    </location>
</feature>
<proteinExistence type="predicted"/>
<evidence type="ECO:0000256" key="2">
    <source>
        <dbReference type="SAM" id="Phobius"/>
    </source>
</evidence>
<feature type="transmembrane region" description="Helical" evidence="2">
    <location>
        <begin position="778"/>
        <end position="801"/>
    </location>
</feature>